<name>A0A382WXW7_9ZZZZ</name>
<dbReference type="EMBL" id="UINC01162859">
    <property type="protein sequence ID" value="SVD62841.1"/>
    <property type="molecule type" value="Genomic_DNA"/>
</dbReference>
<sequence length="152" mass="17823">MKKLFTFPNGFKIREDEVKNSLNGEITVQKFSHGHDMANRTSIINHLIHKYKLKDYLEIGTRDGRNFDNIIARNKIGVDPKPRNYFNNIIIKTSDNFFITNNIKFDLIFIDGLHLENQVDKDLSNSLNFLKKDGFIVMHDCNPPTEFHQREI</sequence>
<proteinExistence type="predicted"/>
<accession>A0A382WXW7</accession>
<evidence type="ECO:0008006" key="2">
    <source>
        <dbReference type="Google" id="ProtNLM"/>
    </source>
</evidence>
<dbReference type="AlphaFoldDB" id="A0A382WXW7"/>
<reference evidence="1" key="1">
    <citation type="submission" date="2018-05" db="EMBL/GenBank/DDBJ databases">
        <authorList>
            <person name="Lanie J.A."/>
            <person name="Ng W.-L."/>
            <person name="Kazmierczak K.M."/>
            <person name="Andrzejewski T.M."/>
            <person name="Davidsen T.M."/>
            <person name="Wayne K.J."/>
            <person name="Tettelin H."/>
            <person name="Glass J.I."/>
            <person name="Rusch D."/>
            <person name="Podicherti R."/>
            <person name="Tsui H.-C.T."/>
            <person name="Winkler M.E."/>
        </authorList>
    </citation>
    <scope>NUCLEOTIDE SEQUENCE</scope>
</reference>
<dbReference type="Pfam" id="PF13578">
    <property type="entry name" value="Methyltransf_24"/>
    <property type="match status" value="1"/>
</dbReference>
<gene>
    <name evidence="1" type="ORF">METZ01_LOCUS415695</name>
</gene>
<organism evidence="1">
    <name type="scientific">marine metagenome</name>
    <dbReference type="NCBI Taxonomy" id="408172"/>
    <lineage>
        <taxon>unclassified sequences</taxon>
        <taxon>metagenomes</taxon>
        <taxon>ecological metagenomes</taxon>
    </lineage>
</organism>
<evidence type="ECO:0000313" key="1">
    <source>
        <dbReference type="EMBL" id="SVD62841.1"/>
    </source>
</evidence>
<feature type="non-terminal residue" evidence="1">
    <location>
        <position position="152"/>
    </location>
</feature>
<protein>
    <recommendedName>
        <fullName evidence="2">Methyltransferase domain-containing protein</fullName>
    </recommendedName>
</protein>
<dbReference type="SUPFAM" id="SSF53335">
    <property type="entry name" value="S-adenosyl-L-methionine-dependent methyltransferases"/>
    <property type="match status" value="1"/>
</dbReference>
<dbReference type="Gene3D" id="3.40.50.150">
    <property type="entry name" value="Vaccinia Virus protein VP39"/>
    <property type="match status" value="1"/>
</dbReference>
<dbReference type="InterPro" id="IPR029063">
    <property type="entry name" value="SAM-dependent_MTases_sf"/>
</dbReference>